<comment type="similarity">
    <text evidence="2">Belongs to the SusD family.</text>
</comment>
<evidence type="ECO:0000256" key="2">
    <source>
        <dbReference type="ARBA" id="ARBA00006275"/>
    </source>
</evidence>
<evidence type="ECO:0000256" key="4">
    <source>
        <dbReference type="ARBA" id="ARBA00023136"/>
    </source>
</evidence>
<evidence type="ECO:0000256" key="3">
    <source>
        <dbReference type="ARBA" id="ARBA00022729"/>
    </source>
</evidence>
<keyword evidence="4" id="KW-0472">Membrane</keyword>
<dbReference type="PROSITE" id="PS51257">
    <property type="entry name" value="PROKAR_LIPOPROTEIN"/>
    <property type="match status" value="1"/>
</dbReference>
<dbReference type="CDD" id="cd08977">
    <property type="entry name" value="SusD"/>
    <property type="match status" value="1"/>
</dbReference>
<evidence type="ECO:0000256" key="5">
    <source>
        <dbReference type="ARBA" id="ARBA00023237"/>
    </source>
</evidence>
<comment type="subcellular location">
    <subcellularLocation>
        <location evidence="1">Cell outer membrane</location>
    </subcellularLocation>
</comment>
<dbReference type="EMBL" id="JBEXAC010000001">
    <property type="protein sequence ID" value="MET6998231.1"/>
    <property type="molecule type" value="Genomic_DNA"/>
</dbReference>
<dbReference type="InterPro" id="IPR012944">
    <property type="entry name" value="SusD_RagB_dom"/>
</dbReference>
<dbReference type="RefSeq" id="WP_354660866.1">
    <property type="nucleotide sequence ID" value="NZ_JBEXAC010000001.1"/>
</dbReference>
<evidence type="ECO:0000313" key="9">
    <source>
        <dbReference type="Proteomes" id="UP001549749"/>
    </source>
</evidence>
<sequence>MKKLLYTVALGTLLTSCSKDFLVRTPQSSITDGSFFKEESHFSQALVGAYASLRGLKGSRAAYVMGEMRSDNTFYEYNSTDRGVQYINMELADGFLDDASSNVTPEMYNSAYVAISRANSIISSSEKVKLRPEFIDPVLGEAKFIRALSYFDLVRYYGPVPLYLSNVTSQADAYLKRSPVTDVYKAIEDDLKDAIAKLAAPSFPEVGHANKGAAKMLLADVYITQKKYDLAYTELNDLMGMGYDLLDNYADVFKLAHKNSIESIFEIQYQQGNQGQQSSFVYAFLPITDDASMLTGTTGRVSAGGWNVPTQEMIDTYEPDDKRLEASISIIEGAGPVGQMVIGAVKSPVGYVTPPGKRSYRFIRKFLNPHSLINNTDDNFPVYRFSEALLAMAETLNELNRSAEALPFLNKVRKRAGLGNINTTDKVALQKIILHERRVELAFENKRWHDLLRSGKAIEVMTANGVYLKGIYPNLATNSYNLNQNKLLFAIPLREIQIGSLEQNKGY</sequence>
<dbReference type="Pfam" id="PF14322">
    <property type="entry name" value="SusD-like_3"/>
    <property type="match status" value="1"/>
</dbReference>
<keyword evidence="3" id="KW-0732">Signal</keyword>
<evidence type="ECO:0000259" key="6">
    <source>
        <dbReference type="Pfam" id="PF07980"/>
    </source>
</evidence>
<dbReference type="Gene3D" id="1.25.40.390">
    <property type="match status" value="1"/>
</dbReference>
<dbReference type="InterPro" id="IPR033985">
    <property type="entry name" value="SusD-like_N"/>
</dbReference>
<organism evidence="8 9">
    <name type="scientific">Chitinophaga defluvii</name>
    <dbReference type="NCBI Taxonomy" id="3163343"/>
    <lineage>
        <taxon>Bacteria</taxon>
        <taxon>Pseudomonadati</taxon>
        <taxon>Bacteroidota</taxon>
        <taxon>Chitinophagia</taxon>
        <taxon>Chitinophagales</taxon>
        <taxon>Chitinophagaceae</taxon>
        <taxon>Chitinophaga</taxon>
    </lineage>
</organism>
<name>A0ABV2T5C5_9BACT</name>
<keyword evidence="5" id="KW-0998">Cell outer membrane</keyword>
<protein>
    <submittedName>
        <fullName evidence="8">RagB/SusD family nutrient uptake outer membrane protein</fullName>
    </submittedName>
</protein>
<comment type="caution">
    <text evidence="8">The sequence shown here is derived from an EMBL/GenBank/DDBJ whole genome shotgun (WGS) entry which is preliminary data.</text>
</comment>
<proteinExistence type="inferred from homology"/>
<gene>
    <name evidence="8" type="ORF">ABR189_12670</name>
</gene>
<evidence type="ECO:0000259" key="7">
    <source>
        <dbReference type="Pfam" id="PF14322"/>
    </source>
</evidence>
<evidence type="ECO:0000256" key="1">
    <source>
        <dbReference type="ARBA" id="ARBA00004442"/>
    </source>
</evidence>
<feature type="domain" description="RagB/SusD" evidence="6">
    <location>
        <begin position="262"/>
        <end position="507"/>
    </location>
</feature>
<keyword evidence="9" id="KW-1185">Reference proteome</keyword>
<dbReference type="SUPFAM" id="SSF48452">
    <property type="entry name" value="TPR-like"/>
    <property type="match status" value="1"/>
</dbReference>
<dbReference type="Proteomes" id="UP001549749">
    <property type="component" value="Unassembled WGS sequence"/>
</dbReference>
<feature type="domain" description="SusD-like N-terminal" evidence="7">
    <location>
        <begin position="21"/>
        <end position="222"/>
    </location>
</feature>
<accession>A0ABV2T5C5</accession>
<dbReference type="InterPro" id="IPR011990">
    <property type="entry name" value="TPR-like_helical_dom_sf"/>
</dbReference>
<reference evidence="8 9" key="1">
    <citation type="submission" date="2024-06" db="EMBL/GenBank/DDBJ databases">
        <title>Chitinophaga defluvii sp. nov., isolated from municipal sewage.</title>
        <authorList>
            <person name="Zhang L."/>
        </authorList>
    </citation>
    <scope>NUCLEOTIDE SEQUENCE [LARGE SCALE GENOMIC DNA]</scope>
    <source>
        <strain evidence="8 9">H8</strain>
    </source>
</reference>
<evidence type="ECO:0000313" key="8">
    <source>
        <dbReference type="EMBL" id="MET6998231.1"/>
    </source>
</evidence>
<dbReference type="Pfam" id="PF07980">
    <property type="entry name" value="SusD_RagB"/>
    <property type="match status" value="1"/>
</dbReference>